<sequence>MTIPRKLAALAAVPLLWLAIPATPAFAHGYVNSPASRQANCARGVVTGCGEIQWEPQSVEGPKGLRRCDGGNTRFAQLSDETRNWPTTSVGQTVAFTWTLTARHATSSWQYYLGSELLAQVNDGGAQPGATVTHQVSMRGHTGRQKVLAIWNIADTPNAFYACIDLQVR</sequence>
<evidence type="ECO:0000313" key="4">
    <source>
        <dbReference type="EMBL" id="OLR92122.1"/>
    </source>
</evidence>
<dbReference type="Proteomes" id="UP000186040">
    <property type="component" value="Unassembled WGS sequence"/>
</dbReference>
<protein>
    <submittedName>
        <fullName evidence="4">Chitin-binding protein</fullName>
    </submittedName>
</protein>
<dbReference type="CDD" id="cd21177">
    <property type="entry name" value="LPMO_AA10"/>
    <property type="match status" value="1"/>
</dbReference>
<name>A0A1Q9LJ96_9PSEU</name>
<dbReference type="EMBL" id="MKQR01000017">
    <property type="protein sequence ID" value="OLR92122.1"/>
    <property type="molecule type" value="Genomic_DNA"/>
</dbReference>
<dbReference type="InterPro" id="IPR004302">
    <property type="entry name" value="Cellulose/chitin-bd_N"/>
</dbReference>
<dbReference type="InterPro" id="IPR051024">
    <property type="entry name" value="GlcNAc_Chitin_IntDeg"/>
</dbReference>
<dbReference type="PANTHER" id="PTHR34823">
    <property type="entry name" value="GLCNAC-BINDING PROTEIN A"/>
    <property type="match status" value="1"/>
</dbReference>
<dbReference type="STRING" id="1193682.BJP25_22530"/>
<proteinExistence type="predicted"/>
<evidence type="ECO:0000256" key="1">
    <source>
        <dbReference type="ARBA" id="ARBA00022729"/>
    </source>
</evidence>
<dbReference type="InterPro" id="IPR014756">
    <property type="entry name" value="Ig_E-set"/>
</dbReference>
<dbReference type="Gene3D" id="2.70.50.50">
    <property type="entry name" value="chitin-binding protein cbp21"/>
    <property type="match status" value="1"/>
</dbReference>
<dbReference type="PANTHER" id="PTHR34823:SF1">
    <property type="entry name" value="CHITIN-BINDING TYPE-4 DOMAIN-CONTAINING PROTEIN"/>
    <property type="match status" value="1"/>
</dbReference>
<organism evidence="4 5">
    <name type="scientific">Actinokineospora bangkokensis</name>
    <dbReference type="NCBI Taxonomy" id="1193682"/>
    <lineage>
        <taxon>Bacteria</taxon>
        <taxon>Bacillati</taxon>
        <taxon>Actinomycetota</taxon>
        <taxon>Actinomycetes</taxon>
        <taxon>Pseudonocardiales</taxon>
        <taxon>Pseudonocardiaceae</taxon>
        <taxon>Actinokineospora</taxon>
    </lineage>
</organism>
<dbReference type="OrthoDB" id="2702399at2"/>
<accession>A0A1Q9LJ96</accession>
<feature type="domain" description="Chitin-binding type-4" evidence="3">
    <location>
        <begin position="28"/>
        <end position="166"/>
    </location>
</feature>
<dbReference type="RefSeq" id="WP_075976009.1">
    <property type="nucleotide sequence ID" value="NZ_MKQR01000017.1"/>
</dbReference>
<dbReference type="SUPFAM" id="SSF81296">
    <property type="entry name" value="E set domains"/>
    <property type="match status" value="1"/>
</dbReference>
<reference evidence="4 5" key="1">
    <citation type="submission" date="2016-10" db="EMBL/GenBank/DDBJ databases">
        <title>The Draft Genome Sequence of Actinokineospora bangkokensis 44EHWT reveals the biosynthetic pathway of antifungal compounds Thailandins with unusual extender unit butylmalonyl-CoA.</title>
        <authorList>
            <person name="Greule A."/>
            <person name="Intra B."/>
            <person name="Flemming S."/>
            <person name="Rommel M.G."/>
            <person name="Panbangred W."/>
            <person name="Bechthold A."/>
        </authorList>
    </citation>
    <scope>NUCLEOTIDE SEQUENCE [LARGE SCALE GENOMIC DNA]</scope>
    <source>
        <strain evidence="4 5">44EHW</strain>
    </source>
</reference>
<keyword evidence="5" id="KW-1185">Reference proteome</keyword>
<keyword evidence="1 2" id="KW-0732">Signal</keyword>
<dbReference type="AlphaFoldDB" id="A0A1Q9LJ96"/>
<evidence type="ECO:0000256" key="2">
    <source>
        <dbReference type="SAM" id="SignalP"/>
    </source>
</evidence>
<evidence type="ECO:0000259" key="3">
    <source>
        <dbReference type="Pfam" id="PF03067"/>
    </source>
</evidence>
<feature type="signal peptide" evidence="2">
    <location>
        <begin position="1"/>
        <end position="27"/>
    </location>
</feature>
<feature type="chain" id="PRO_5012683596" evidence="2">
    <location>
        <begin position="28"/>
        <end position="169"/>
    </location>
</feature>
<evidence type="ECO:0000313" key="5">
    <source>
        <dbReference type="Proteomes" id="UP000186040"/>
    </source>
</evidence>
<gene>
    <name evidence="4" type="ORF">BJP25_22530</name>
</gene>
<comment type="caution">
    <text evidence="4">The sequence shown here is derived from an EMBL/GenBank/DDBJ whole genome shotgun (WGS) entry which is preliminary data.</text>
</comment>
<dbReference type="Pfam" id="PF03067">
    <property type="entry name" value="LPMO_10"/>
    <property type="match status" value="1"/>
</dbReference>